<name>A0ABM8FRI2_9MICO</name>
<protein>
    <submittedName>
        <fullName evidence="1">Uncharacterized protein</fullName>
    </submittedName>
</protein>
<evidence type="ECO:0000313" key="1">
    <source>
        <dbReference type="EMBL" id="BDZ38071.1"/>
    </source>
</evidence>
<dbReference type="RefSeq" id="WP_286301922.1">
    <property type="nucleotide sequence ID" value="NZ_AP027728.1"/>
</dbReference>
<reference evidence="2" key="1">
    <citation type="journal article" date="2019" name="Int. J. Syst. Evol. Microbiol.">
        <title>The Global Catalogue of Microorganisms (GCM) 10K type strain sequencing project: providing services to taxonomists for standard genome sequencing and annotation.</title>
        <authorList>
            <consortium name="The Broad Institute Genomics Platform"/>
            <consortium name="The Broad Institute Genome Sequencing Center for Infectious Disease"/>
            <person name="Wu L."/>
            <person name="Ma J."/>
        </authorList>
    </citation>
    <scope>NUCLEOTIDE SEQUENCE [LARGE SCALE GENOMIC DNA]</scope>
    <source>
        <strain evidence="2">NBRC 106310</strain>
    </source>
</reference>
<dbReference type="EMBL" id="AP027728">
    <property type="protein sequence ID" value="BDZ38071.1"/>
    <property type="molecule type" value="Genomic_DNA"/>
</dbReference>
<dbReference type="Proteomes" id="UP001321543">
    <property type="component" value="Chromosome"/>
</dbReference>
<evidence type="ECO:0000313" key="2">
    <source>
        <dbReference type="Proteomes" id="UP001321543"/>
    </source>
</evidence>
<accession>A0ABM8FRI2</accession>
<sequence length="123" mass="12791">MAIGIKVDPRIVAAGKVVAVQERTERVSDADRAAGLVGKVERHDVLLSQPHGGQLVVRFRVRDKLPVPTPGEFVAVDASVSEGSFRGENGETISFVSLVAVGPAYDALDAIQSALSASAPSGK</sequence>
<proteinExistence type="predicted"/>
<keyword evidence="2" id="KW-1185">Reference proteome</keyword>
<organism evidence="1 2">
    <name type="scientific">Microbacterium suwonense</name>
    <dbReference type="NCBI Taxonomy" id="683047"/>
    <lineage>
        <taxon>Bacteria</taxon>
        <taxon>Bacillati</taxon>
        <taxon>Actinomycetota</taxon>
        <taxon>Actinomycetes</taxon>
        <taxon>Micrococcales</taxon>
        <taxon>Microbacteriaceae</taxon>
        <taxon>Microbacterium</taxon>
    </lineage>
</organism>
<gene>
    <name evidence="1" type="ORF">GCM10025863_06850</name>
</gene>